<name>A0ABQ8FGG2_9FUNG</name>
<comment type="catalytic activity">
    <reaction evidence="8">
        <text>L-threonyl-[protein] + ATP = O-phospho-L-threonyl-[protein] + ADP + H(+)</text>
        <dbReference type="Rhea" id="RHEA:46608"/>
        <dbReference type="Rhea" id="RHEA-COMP:11060"/>
        <dbReference type="Rhea" id="RHEA-COMP:11605"/>
        <dbReference type="ChEBI" id="CHEBI:15378"/>
        <dbReference type="ChEBI" id="CHEBI:30013"/>
        <dbReference type="ChEBI" id="CHEBI:30616"/>
        <dbReference type="ChEBI" id="CHEBI:61977"/>
        <dbReference type="ChEBI" id="CHEBI:456216"/>
        <dbReference type="EC" id="2.7.11.1"/>
    </reaction>
</comment>
<dbReference type="PANTHER" id="PTHR22984:SF25">
    <property type="entry name" value="PROTEIN KINASE DOMAIN-CONTAINING PROTEIN"/>
    <property type="match status" value="1"/>
</dbReference>
<evidence type="ECO:0000256" key="1">
    <source>
        <dbReference type="ARBA" id="ARBA00004340"/>
    </source>
</evidence>
<evidence type="ECO:0000256" key="7">
    <source>
        <dbReference type="ARBA" id="ARBA00022840"/>
    </source>
</evidence>
<evidence type="ECO:0000313" key="13">
    <source>
        <dbReference type="EMBL" id="KAH6597792.1"/>
    </source>
</evidence>
<comment type="subcellular location">
    <subcellularLocation>
        <location evidence="1">Host cell</location>
    </subcellularLocation>
</comment>
<dbReference type="PANTHER" id="PTHR22984">
    <property type="entry name" value="SERINE/THREONINE-PROTEIN KINASE PIM"/>
    <property type="match status" value="1"/>
</dbReference>
<evidence type="ECO:0000256" key="8">
    <source>
        <dbReference type="ARBA" id="ARBA00047899"/>
    </source>
</evidence>
<evidence type="ECO:0000256" key="3">
    <source>
        <dbReference type="ARBA" id="ARBA00022527"/>
    </source>
</evidence>
<keyword evidence="7" id="KW-0067">ATP-binding</keyword>
<evidence type="ECO:0000256" key="6">
    <source>
        <dbReference type="ARBA" id="ARBA00022777"/>
    </source>
</evidence>
<comment type="catalytic activity">
    <reaction evidence="9">
        <text>L-seryl-[protein] + ATP = O-phospho-L-seryl-[protein] + ADP + H(+)</text>
        <dbReference type="Rhea" id="RHEA:17989"/>
        <dbReference type="Rhea" id="RHEA-COMP:9863"/>
        <dbReference type="Rhea" id="RHEA-COMP:11604"/>
        <dbReference type="ChEBI" id="CHEBI:15378"/>
        <dbReference type="ChEBI" id="CHEBI:29999"/>
        <dbReference type="ChEBI" id="CHEBI:30616"/>
        <dbReference type="ChEBI" id="CHEBI:83421"/>
        <dbReference type="ChEBI" id="CHEBI:456216"/>
        <dbReference type="EC" id="2.7.11.1"/>
    </reaction>
</comment>
<keyword evidence="6" id="KW-0418">Kinase</keyword>
<dbReference type="InterPro" id="IPR011009">
    <property type="entry name" value="Kinase-like_dom_sf"/>
</dbReference>
<feature type="domain" description="Protein kinase" evidence="12">
    <location>
        <begin position="155"/>
        <end position="322"/>
    </location>
</feature>
<feature type="compositionally biased region" description="Low complexity" evidence="10">
    <location>
        <begin position="91"/>
        <end position="106"/>
    </location>
</feature>
<keyword evidence="5" id="KW-0547">Nucleotide-binding</keyword>
<keyword evidence="3" id="KW-0723">Serine/threonine-protein kinase</keyword>
<keyword evidence="14" id="KW-1185">Reference proteome</keyword>
<sequence length="322" mass="36466">MISLYGLFILLLTAGTIHAQGNTNDGDGVDQASVSNPNPKDATSLLQRVHPLRLKRPLQESNIPDQNDASSSADPQPKKVCKGGHGIRKLSSPCPQQQSSSEPQPSTLYGSPQSDEMSLPIRVGKSEEKSYRQGQNADQYNAFTKEETEYFELEYSCKKILGQGSFGVVFLATKESNGMEVAYKSISKKNVKKYALESNPPPRCRFINPLDLSEEPSVEQCTSSRPSNLLLPYEFALQMYLSRPGHNNPYVPMVFDYFILEKEYILVMDYLDESWMTLYRYLIKRGRLDIEHARDIIREIVNAMINLKQQGVLHMDIHSMYQ</sequence>
<dbReference type="EMBL" id="JAFCIX010000128">
    <property type="protein sequence ID" value="KAH6597792.1"/>
    <property type="molecule type" value="Genomic_DNA"/>
</dbReference>
<comment type="caution">
    <text evidence="13">The sequence shown here is derived from an EMBL/GenBank/DDBJ whole genome shotgun (WGS) entry which is preliminary data.</text>
</comment>
<organism evidence="13 14">
    <name type="scientific">Batrachochytrium salamandrivorans</name>
    <dbReference type="NCBI Taxonomy" id="1357716"/>
    <lineage>
        <taxon>Eukaryota</taxon>
        <taxon>Fungi</taxon>
        <taxon>Fungi incertae sedis</taxon>
        <taxon>Chytridiomycota</taxon>
        <taxon>Chytridiomycota incertae sedis</taxon>
        <taxon>Chytridiomycetes</taxon>
        <taxon>Rhizophydiales</taxon>
        <taxon>Rhizophydiales incertae sedis</taxon>
        <taxon>Batrachochytrium</taxon>
    </lineage>
</organism>
<dbReference type="InterPro" id="IPR051138">
    <property type="entry name" value="PIM_Ser/Thr_kinase"/>
</dbReference>
<feature type="signal peptide" evidence="11">
    <location>
        <begin position="1"/>
        <end position="19"/>
    </location>
</feature>
<evidence type="ECO:0000256" key="10">
    <source>
        <dbReference type="SAM" id="MobiDB-lite"/>
    </source>
</evidence>
<protein>
    <recommendedName>
        <fullName evidence="2">non-specific serine/threonine protein kinase</fullName>
        <ecNumber evidence="2">2.7.11.1</ecNumber>
    </recommendedName>
</protein>
<dbReference type="InterPro" id="IPR000719">
    <property type="entry name" value="Prot_kinase_dom"/>
</dbReference>
<evidence type="ECO:0000313" key="14">
    <source>
        <dbReference type="Proteomes" id="UP001648503"/>
    </source>
</evidence>
<accession>A0ABQ8FGG2</accession>
<evidence type="ECO:0000259" key="12">
    <source>
        <dbReference type="PROSITE" id="PS50011"/>
    </source>
</evidence>
<dbReference type="SUPFAM" id="SSF56112">
    <property type="entry name" value="Protein kinase-like (PK-like)"/>
    <property type="match status" value="1"/>
</dbReference>
<dbReference type="Proteomes" id="UP001648503">
    <property type="component" value="Unassembled WGS sequence"/>
</dbReference>
<feature type="compositionally biased region" description="Polar residues" evidence="10">
    <location>
        <begin position="59"/>
        <end position="74"/>
    </location>
</feature>
<dbReference type="Gene3D" id="3.30.200.20">
    <property type="entry name" value="Phosphorylase Kinase, domain 1"/>
    <property type="match status" value="1"/>
</dbReference>
<dbReference type="EC" id="2.7.11.1" evidence="2"/>
<dbReference type="SMART" id="SM00220">
    <property type="entry name" value="S_TKc"/>
    <property type="match status" value="1"/>
</dbReference>
<evidence type="ECO:0000256" key="11">
    <source>
        <dbReference type="SAM" id="SignalP"/>
    </source>
</evidence>
<evidence type="ECO:0000256" key="9">
    <source>
        <dbReference type="ARBA" id="ARBA00048679"/>
    </source>
</evidence>
<feature type="compositionally biased region" description="Basic residues" evidence="10">
    <location>
        <begin position="79"/>
        <end position="88"/>
    </location>
</feature>
<dbReference type="Gene3D" id="1.10.510.10">
    <property type="entry name" value="Transferase(Phosphotransferase) domain 1"/>
    <property type="match status" value="1"/>
</dbReference>
<evidence type="ECO:0000256" key="5">
    <source>
        <dbReference type="ARBA" id="ARBA00022741"/>
    </source>
</evidence>
<feature type="chain" id="PRO_5045081106" description="non-specific serine/threonine protein kinase" evidence="11">
    <location>
        <begin position="20"/>
        <end position="322"/>
    </location>
</feature>
<feature type="compositionally biased region" description="Polar residues" evidence="10">
    <location>
        <begin position="107"/>
        <end position="116"/>
    </location>
</feature>
<gene>
    <name evidence="13" type="ORF">BASA50_004228</name>
</gene>
<keyword evidence="11" id="KW-0732">Signal</keyword>
<evidence type="ECO:0000256" key="2">
    <source>
        <dbReference type="ARBA" id="ARBA00012513"/>
    </source>
</evidence>
<proteinExistence type="predicted"/>
<keyword evidence="4" id="KW-0808">Transferase</keyword>
<reference evidence="13 14" key="1">
    <citation type="submission" date="2021-02" db="EMBL/GenBank/DDBJ databases">
        <title>Variation within the Batrachochytrium salamandrivorans European outbreak.</title>
        <authorList>
            <person name="Kelly M."/>
            <person name="Pasmans F."/>
            <person name="Shea T.P."/>
            <person name="Munoz J.F."/>
            <person name="Carranza S."/>
            <person name="Cuomo C.A."/>
            <person name="Martel A."/>
        </authorList>
    </citation>
    <scope>NUCLEOTIDE SEQUENCE [LARGE SCALE GENOMIC DNA]</scope>
    <source>
        <strain evidence="13 14">AMFP18/2</strain>
    </source>
</reference>
<dbReference type="PROSITE" id="PS50011">
    <property type="entry name" value="PROTEIN_KINASE_DOM"/>
    <property type="match status" value="1"/>
</dbReference>
<feature type="region of interest" description="Disordered" evidence="10">
    <location>
        <begin position="54"/>
        <end position="117"/>
    </location>
</feature>
<evidence type="ECO:0000256" key="4">
    <source>
        <dbReference type="ARBA" id="ARBA00022679"/>
    </source>
</evidence>